<protein>
    <submittedName>
        <fullName evidence="1">Uncharacterized protein</fullName>
    </submittedName>
</protein>
<dbReference type="Proteomes" id="UP000233100">
    <property type="component" value="Unplaced"/>
</dbReference>
<evidence type="ECO:0000313" key="2">
    <source>
        <dbReference type="Proteomes" id="UP000233100"/>
    </source>
</evidence>
<keyword evidence="2" id="KW-1185">Reference proteome</keyword>
<evidence type="ECO:0000313" key="1">
    <source>
        <dbReference type="Ensembl" id="ENSMFAP00000060751.1"/>
    </source>
</evidence>
<organism evidence="1 2">
    <name type="scientific">Macaca fascicularis</name>
    <name type="common">Crab-eating macaque</name>
    <name type="synonym">Cynomolgus monkey</name>
    <dbReference type="NCBI Taxonomy" id="9541"/>
    <lineage>
        <taxon>Eukaryota</taxon>
        <taxon>Metazoa</taxon>
        <taxon>Chordata</taxon>
        <taxon>Craniata</taxon>
        <taxon>Vertebrata</taxon>
        <taxon>Euteleostomi</taxon>
        <taxon>Mammalia</taxon>
        <taxon>Eutheria</taxon>
        <taxon>Euarchontoglires</taxon>
        <taxon>Primates</taxon>
        <taxon>Haplorrhini</taxon>
        <taxon>Catarrhini</taxon>
        <taxon>Cercopithecidae</taxon>
        <taxon>Cercopithecinae</taxon>
        <taxon>Macaca</taxon>
    </lineage>
</organism>
<proteinExistence type="predicted"/>
<accession>A0A7N9DB58</accession>
<dbReference type="AlphaFoldDB" id="A0A7N9DB58"/>
<reference evidence="1" key="2">
    <citation type="submission" date="2025-09" db="UniProtKB">
        <authorList>
            <consortium name="Ensembl"/>
        </authorList>
    </citation>
    <scope>IDENTIFICATION</scope>
</reference>
<dbReference type="Ensembl" id="ENSMFAT00000099565.1">
    <property type="protein sequence ID" value="ENSMFAP00000060751.1"/>
    <property type="gene ID" value="ENSMFAG00000052491.1"/>
</dbReference>
<reference evidence="1" key="1">
    <citation type="submission" date="2025-08" db="UniProtKB">
        <authorList>
            <consortium name="Ensembl"/>
        </authorList>
    </citation>
    <scope>IDENTIFICATION</scope>
</reference>
<name>A0A7N9DB58_MACFA</name>
<sequence length="96" mass="10748">RDPPCRDWGLGLLTQKLGYLAEGTSLPLLFEQSGHEPKGTGTKELSLANSDLQMLKEELEGLNISVGVYQNTEILSWNITVKMAICMKMKLQILWI</sequence>